<dbReference type="Proteomes" id="UP001281410">
    <property type="component" value="Unassembled WGS sequence"/>
</dbReference>
<accession>A0AAE0AI78</accession>
<keyword evidence="2 5" id="KW-0812">Transmembrane</keyword>
<gene>
    <name evidence="7" type="ORF">Dsin_012055</name>
</gene>
<dbReference type="InterPro" id="IPR004342">
    <property type="entry name" value="EXS_C"/>
</dbReference>
<dbReference type="PANTHER" id="PTHR10783:SF4">
    <property type="entry name" value="PHOSPHATE TRANSPORTER PHO1 HOMOLOG 3"/>
    <property type="match status" value="1"/>
</dbReference>
<evidence type="ECO:0000256" key="4">
    <source>
        <dbReference type="ARBA" id="ARBA00023136"/>
    </source>
</evidence>
<evidence type="ECO:0000256" key="5">
    <source>
        <dbReference type="SAM" id="Phobius"/>
    </source>
</evidence>
<feature type="transmembrane region" description="Helical" evidence="5">
    <location>
        <begin position="62"/>
        <end position="84"/>
    </location>
</feature>
<evidence type="ECO:0000313" key="8">
    <source>
        <dbReference type="Proteomes" id="UP001281410"/>
    </source>
</evidence>
<keyword evidence="4 5" id="KW-0472">Membrane</keyword>
<protein>
    <recommendedName>
        <fullName evidence="6">EXS domain-containing protein</fullName>
    </recommendedName>
</protein>
<organism evidence="7 8">
    <name type="scientific">Dipteronia sinensis</name>
    <dbReference type="NCBI Taxonomy" id="43782"/>
    <lineage>
        <taxon>Eukaryota</taxon>
        <taxon>Viridiplantae</taxon>
        <taxon>Streptophyta</taxon>
        <taxon>Embryophyta</taxon>
        <taxon>Tracheophyta</taxon>
        <taxon>Spermatophyta</taxon>
        <taxon>Magnoliopsida</taxon>
        <taxon>eudicotyledons</taxon>
        <taxon>Gunneridae</taxon>
        <taxon>Pentapetalae</taxon>
        <taxon>rosids</taxon>
        <taxon>malvids</taxon>
        <taxon>Sapindales</taxon>
        <taxon>Sapindaceae</taxon>
        <taxon>Hippocastanoideae</taxon>
        <taxon>Acereae</taxon>
        <taxon>Dipteronia</taxon>
    </lineage>
</organism>
<dbReference type="GO" id="GO:0005886">
    <property type="term" value="C:plasma membrane"/>
    <property type="evidence" value="ECO:0007669"/>
    <property type="project" value="TreeGrafter"/>
</dbReference>
<reference evidence="7" key="1">
    <citation type="journal article" date="2023" name="Plant J.">
        <title>Genome sequences and population genomics provide insights into the demographic history, inbreeding, and mutation load of two 'living fossil' tree species of Dipteronia.</title>
        <authorList>
            <person name="Feng Y."/>
            <person name="Comes H.P."/>
            <person name="Chen J."/>
            <person name="Zhu S."/>
            <person name="Lu R."/>
            <person name="Zhang X."/>
            <person name="Li P."/>
            <person name="Qiu J."/>
            <person name="Olsen K.M."/>
            <person name="Qiu Y."/>
        </authorList>
    </citation>
    <scope>NUCLEOTIDE SEQUENCE</scope>
    <source>
        <strain evidence="7">NBL</strain>
    </source>
</reference>
<dbReference type="GO" id="GO:0000822">
    <property type="term" value="F:inositol hexakisphosphate binding"/>
    <property type="evidence" value="ECO:0007669"/>
    <property type="project" value="TreeGrafter"/>
</dbReference>
<evidence type="ECO:0000256" key="3">
    <source>
        <dbReference type="ARBA" id="ARBA00022989"/>
    </source>
</evidence>
<evidence type="ECO:0000313" key="7">
    <source>
        <dbReference type="EMBL" id="KAK3218085.1"/>
    </source>
</evidence>
<dbReference type="GO" id="GO:0016036">
    <property type="term" value="P:cellular response to phosphate starvation"/>
    <property type="evidence" value="ECO:0007669"/>
    <property type="project" value="TreeGrafter"/>
</dbReference>
<dbReference type="GO" id="GO:0006817">
    <property type="term" value="P:phosphate ion transport"/>
    <property type="evidence" value="ECO:0007669"/>
    <property type="project" value="TreeGrafter"/>
</dbReference>
<keyword evidence="3 5" id="KW-1133">Transmembrane helix</keyword>
<sequence>MFHDNRSNKHQKCIQSLHGNGLEIIAGITSAIAAIYCTYWDLVVDWGLLQRHSNNRWLRDKLLVPCKTVYFAAMVLDVLLRLAWLQTVLDLKLDFLHEETVITSYFCRLGDYSAWNLEYLQVRERVFEQR</sequence>
<feature type="transmembrane region" description="Helical" evidence="5">
    <location>
        <begin position="21"/>
        <end position="42"/>
    </location>
</feature>
<evidence type="ECO:0000256" key="1">
    <source>
        <dbReference type="ARBA" id="ARBA00004141"/>
    </source>
</evidence>
<feature type="domain" description="EXS" evidence="6">
    <location>
        <begin position="1"/>
        <end position="130"/>
    </location>
</feature>
<evidence type="ECO:0000256" key="2">
    <source>
        <dbReference type="ARBA" id="ARBA00022692"/>
    </source>
</evidence>
<dbReference type="PANTHER" id="PTHR10783">
    <property type="entry name" value="XENOTROPIC AND POLYTROPIC RETROVIRUS RECEPTOR 1-RELATED"/>
    <property type="match status" value="1"/>
</dbReference>
<dbReference type="EMBL" id="JANJYJ010000004">
    <property type="protein sequence ID" value="KAK3218085.1"/>
    <property type="molecule type" value="Genomic_DNA"/>
</dbReference>
<keyword evidence="8" id="KW-1185">Reference proteome</keyword>
<dbReference type="Pfam" id="PF03124">
    <property type="entry name" value="EXS"/>
    <property type="match status" value="1"/>
</dbReference>
<dbReference type="PROSITE" id="PS51380">
    <property type="entry name" value="EXS"/>
    <property type="match status" value="1"/>
</dbReference>
<evidence type="ECO:0000259" key="6">
    <source>
        <dbReference type="PROSITE" id="PS51380"/>
    </source>
</evidence>
<comment type="subcellular location">
    <subcellularLocation>
        <location evidence="1">Membrane</location>
        <topology evidence="1">Multi-pass membrane protein</topology>
    </subcellularLocation>
</comment>
<comment type="caution">
    <text evidence="7">The sequence shown here is derived from an EMBL/GenBank/DDBJ whole genome shotgun (WGS) entry which is preliminary data.</text>
</comment>
<name>A0AAE0AI78_9ROSI</name>
<dbReference type="GO" id="GO:0005802">
    <property type="term" value="C:trans-Golgi network"/>
    <property type="evidence" value="ECO:0007669"/>
    <property type="project" value="TreeGrafter"/>
</dbReference>
<dbReference type="AlphaFoldDB" id="A0AAE0AI78"/>
<proteinExistence type="predicted"/>